<feature type="binding site" evidence="10">
    <location>
        <begin position="204"/>
        <end position="206"/>
    </location>
    <ligand>
        <name>substrate</name>
    </ligand>
</feature>
<keyword evidence="5" id="KW-0677">Repeat</keyword>
<comment type="caution">
    <text evidence="13">The sequence shown here is derived from an EMBL/GenBank/DDBJ whole genome shotgun (WGS) entry which is preliminary data.</text>
</comment>
<gene>
    <name evidence="13" type="ORF">ATO7_05985</name>
</gene>
<dbReference type="GO" id="GO:0004252">
    <property type="term" value="F:serine-type endopeptidase activity"/>
    <property type="evidence" value="ECO:0007669"/>
    <property type="project" value="InterPro"/>
</dbReference>
<dbReference type="RefSeq" id="WP_083560483.1">
    <property type="nucleotide sequence ID" value="NZ_AQQV01000001.1"/>
</dbReference>
<evidence type="ECO:0000256" key="10">
    <source>
        <dbReference type="PIRSR" id="PIRSR611782-2"/>
    </source>
</evidence>
<dbReference type="AlphaFoldDB" id="A0A1Y1SIC9"/>
<dbReference type="Gene3D" id="2.40.10.120">
    <property type="match status" value="1"/>
</dbReference>
<proteinExistence type="inferred from homology"/>
<dbReference type="PRINTS" id="PR00834">
    <property type="entry name" value="PROTEASES2C"/>
</dbReference>
<dbReference type="InterPro" id="IPR011782">
    <property type="entry name" value="Pept_S1C_Do"/>
</dbReference>
<dbReference type="Pfam" id="PF17820">
    <property type="entry name" value="PDZ_6"/>
    <property type="match status" value="1"/>
</dbReference>
<evidence type="ECO:0000256" key="8">
    <source>
        <dbReference type="ARBA" id="ARBA00022825"/>
    </source>
</evidence>
<evidence type="ECO:0000313" key="14">
    <source>
        <dbReference type="Proteomes" id="UP000192342"/>
    </source>
</evidence>
<keyword evidence="7" id="KW-0378">Hydrolase</keyword>
<dbReference type="Pfam" id="PF13365">
    <property type="entry name" value="Trypsin_2"/>
    <property type="match status" value="1"/>
</dbReference>
<name>A0A1Y1SIC9_9GAMM</name>
<evidence type="ECO:0000313" key="13">
    <source>
        <dbReference type="EMBL" id="ORE89406.1"/>
    </source>
</evidence>
<dbReference type="InterPro" id="IPR001940">
    <property type="entry name" value="Peptidase_S1C"/>
</dbReference>
<keyword evidence="14" id="KW-1185">Reference proteome</keyword>
<dbReference type="PANTHER" id="PTHR22939:SF129">
    <property type="entry name" value="SERINE PROTEASE HTRA2, MITOCHONDRIAL"/>
    <property type="match status" value="1"/>
</dbReference>
<organism evidence="13 14">
    <name type="scientific">Oceanococcus atlanticus</name>
    <dbReference type="NCBI Taxonomy" id="1317117"/>
    <lineage>
        <taxon>Bacteria</taxon>
        <taxon>Pseudomonadati</taxon>
        <taxon>Pseudomonadota</taxon>
        <taxon>Gammaproteobacteria</taxon>
        <taxon>Chromatiales</taxon>
        <taxon>Oceanococcaceae</taxon>
        <taxon>Oceanococcus</taxon>
    </lineage>
</organism>
<dbReference type="Pfam" id="PF13180">
    <property type="entry name" value="PDZ_2"/>
    <property type="match status" value="1"/>
</dbReference>
<feature type="binding site" evidence="10">
    <location>
        <position position="102"/>
    </location>
    <ligand>
        <name>substrate</name>
    </ligand>
</feature>
<reference evidence="13 14" key="1">
    <citation type="submission" date="2013-04" db="EMBL/GenBank/DDBJ databases">
        <title>Oceanococcus atlanticus 22II-S10r2 Genome Sequencing.</title>
        <authorList>
            <person name="Lai Q."/>
            <person name="Li G."/>
            <person name="Shao Z."/>
        </authorList>
    </citation>
    <scope>NUCLEOTIDE SEQUENCE [LARGE SCALE GENOMIC DNA]</scope>
    <source>
        <strain evidence="13 14">22II-S10r2</strain>
    </source>
</reference>
<keyword evidence="6" id="KW-0574">Periplasm</keyword>
<dbReference type="InterPro" id="IPR041489">
    <property type="entry name" value="PDZ_6"/>
</dbReference>
<evidence type="ECO:0000256" key="6">
    <source>
        <dbReference type="ARBA" id="ARBA00022764"/>
    </source>
</evidence>
<evidence type="ECO:0000256" key="4">
    <source>
        <dbReference type="ARBA" id="ARBA00022729"/>
    </source>
</evidence>
<dbReference type="OrthoDB" id="9758917at2"/>
<dbReference type="EMBL" id="AQQV01000001">
    <property type="protein sequence ID" value="ORE89406.1"/>
    <property type="molecule type" value="Genomic_DNA"/>
</dbReference>
<dbReference type="InterPro" id="IPR036034">
    <property type="entry name" value="PDZ_sf"/>
</dbReference>
<dbReference type="GO" id="GO:0042597">
    <property type="term" value="C:periplasmic space"/>
    <property type="evidence" value="ECO:0007669"/>
    <property type="project" value="UniProtKB-SubCell"/>
</dbReference>
<dbReference type="Gene3D" id="2.30.42.10">
    <property type="match status" value="2"/>
</dbReference>
<evidence type="ECO:0000256" key="1">
    <source>
        <dbReference type="ARBA" id="ARBA00004418"/>
    </source>
</evidence>
<keyword evidence="8" id="KW-0720">Serine protease</keyword>
<dbReference type="SMART" id="SM00228">
    <property type="entry name" value="PDZ"/>
    <property type="match status" value="2"/>
</dbReference>
<comment type="similarity">
    <text evidence="2">Belongs to the peptidase S1C family.</text>
</comment>
<dbReference type="NCBIfam" id="TIGR02037">
    <property type="entry name" value="degP_htrA_DO"/>
    <property type="match status" value="1"/>
</dbReference>
<feature type="chain" id="PRO_5038663213" evidence="11">
    <location>
        <begin position="26"/>
        <end position="447"/>
    </location>
</feature>
<evidence type="ECO:0000256" key="2">
    <source>
        <dbReference type="ARBA" id="ARBA00010541"/>
    </source>
</evidence>
<dbReference type="SUPFAM" id="SSF50156">
    <property type="entry name" value="PDZ domain-like"/>
    <property type="match status" value="2"/>
</dbReference>
<dbReference type="CDD" id="cd10839">
    <property type="entry name" value="cpPDZ1_DegP-like"/>
    <property type="match status" value="1"/>
</dbReference>
<accession>A0A1Y1SIC9</accession>
<sequence length="447" mass="46884">MNKALAFSQAVLAAVAIGLSPGAAAHHPGSHDSLAPMLEQVTPGVVNIATRSRIDTSNNPLMADPFFRHFFNLPRPRQRESQSLGSGVIVDAKRGYILTNHHVIDNASQITVTLTDGRELEASLVGSDPETDIAVIKVDSENLTEVRFGKSDELRVGDYVVAIGNPFGLGQTVTSGIISALGRSGLGIEGYEDFIQTDASINPGNSGGALVNVDGELIGVNTAIVAPGGGNVGIGFAIPARMAKALMEQIIEFGAVQRGRLGVSAQNLNEELARALKAEGVSGAVITQVESGSTADKAGLRSGDVVTAVNGREIRSADDLRNSIGLIRAGEDIRVDALRDGKPFSFKARISSQDNVAAETLSSLLGGATLAEIDAGHPLAGSGIYIKRVEPGSPAARAGLRPGDIISSVNRREIRSIDDFQKATTSARGELLLNIRRGNRAFFLMLR</sequence>
<feature type="domain" description="PDZ" evidence="12">
    <location>
        <begin position="376"/>
        <end position="439"/>
    </location>
</feature>
<dbReference type="PANTHER" id="PTHR22939">
    <property type="entry name" value="SERINE PROTEASE FAMILY S1C HTRA-RELATED"/>
    <property type="match status" value="1"/>
</dbReference>
<comment type="subcellular location">
    <subcellularLocation>
        <location evidence="1">Periplasm</location>
    </subcellularLocation>
</comment>
<keyword evidence="4 11" id="KW-0732">Signal</keyword>
<evidence type="ECO:0000256" key="9">
    <source>
        <dbReference type="PIRSR" id="PIRSR611782-1"/>
    </source>
</evidence>
<keyword evidence="3 13" id="KW-0645">Protease</keyword>
<feature type="active site" description="Charge relay system" evidence="9">
    <location>
        <position position="102"/>
    </location>
</feature>
<feature type="binding site" evidence="10">
    <location>
        <position position="132"/>
    </location>
    <ligand>
        <name>substrate</name>
    </ligand>
</feature>
<dbReference type="GO" id="GO:0006508">
    <property type="term" value="P:proteolysis"/>
    <property type="evidence" value="ECO:0007669"/>
    <property type="project" value="UniProtKB-KW"/>
</dbReference>
<dbReference type="InterPro" id="IPR001478">
    <property type="entry name" value="PDZ"/>
</dbReference>
<dbReference type="STRING" id="1317117.ATO7_05985"/>
<dbReference type="Proteomes" id="UP000192342">
    <property type="component" value="Unassembled WGS sequence"/>
</dbReference>
<dbReference type="SUPFAM" id="SSF50494">
    <property type="entry name" value="Trypsin-like serine proteases"/>
    <property type="match status" value="1"/>
</dbReference>
<dbReference type="FunFam" id="2.40.10.10:FF:000001">
    <property type="entry name" value="Periplasmic serine protease DegS"/>
    <property type="match status" value="1"/>
</dbReference>
<evidence type="ECO:0000256" key="3">
    <source>
        <dbReference type="ARBA" id="ARBA00022670"/>
    </source>
</evidence>
<feature type="domain" description="PDZ" evidence="12">
    <location>
        <begin position="250"/>
        <end position="341"/>
    </location>
</feature>
<evidence type="ECO:0000256" key="5">
    <source>
        <dbReference type="ARBA" id="ARBA00022737"/>
    </source>
</evidence>
<evidence type="ECO:0000256" key="7">
    <source>
        <dbReference type="ARBA" id="ARBA00022801"/>
    </source>
</evidence>
<dbReference type="InterPro" id="IPR009003">
    <property type="entry name" value="Peptidase_S1_PA"/>
</dbReference>
<dbReference type="PROSITE" id="PS50106">
    <property type="entry name" value="PDZ"/>
    <property type="match status" value="2"/>
</dbReference>
<feature type="binding site" evidence="10">
    <location>
        <begin position="222"/>
        <end position="226"/>
    </location>
    <ligand>
        <name>substrate</name>
    </ligand>
</feature>
<feature type="signal peptide" evidence="11">
    <location>
        <begin position="1"/>
        <end position="25"/>
    </location>
</feature>
<evidence type="ECO:0000259" key="12">
    <source>
        <dbReference type="PROSITE" id="PS50106"/>
    </source>
</evidence>
<evidence type="ECO:0000256" key="11">
    <source>
        <dbReference type="SAM" id="SignalP"/>
    </source>
</evidence>
<protein>
    <submittedName>
        <fullName evidence="13">Protease Do</fullName>
    </submittedName>
</protein>
<feature type="active site" description="Charge relay system" evidence="9">
    <location>
        <position position="206"/>
    </location>
</feature>
<feature type="active site" description="Charge relay system" evidence="9">
    <location>
        <position position="132"/>
    </location>
</feature>